<dbReference type="InterPro" id="IPR039567">
    <property type="entry name" value="Gly-zipper"/>
</dbReference>
<reference evidence="8" key="1">
    <citation type="journal article" date="2019" name="Int. J. Syst. Evol. Microbiol.">
        <title>The Global Catalogue of Microorganisms (GCM) 10K type strain sequencing project: providing services to taxonomists for standard genome sequencing and annotation.</title>
        <authorList>
            <consortium name="The Broad Institute Genomics Platform"/>
            <consortium name="The Broad Institute Genome Sequencing Center for Infectious Disease"/>
            <person name="Wu L."/>
            <person name="Ma J."/>
        </authorList>
    </citation>
    <scope>NUCLEOTIDE SEQUENCE [LARGE SCALE GENOMIC DNA]</scope>
    <source>
        <strain evidence="8">KCTC 62102</strain>
    </source>
</reference>
<dbReference type="Pfam" id="PF00691">
    <property type="entry name" value="OmpA"/>
    <property type="match status" value="1"/>
</dbReference>
<comment type="subcellular location">
    <subcellularLocation>
        <location evidence="1">Cell outer membrane</location>
    </subcellularLocation>
</comment>
<dbReference type="PROSITE" id="PS01068">
    <property type="entry name" value="OMPA_1"/>
    <property type="match status" value="1"/>
</dbReference>
<keyword evidence="8" id="KW-1185">Reference proteome</keyword>
<organism evidence="7 8">
    <name type="scientific">Tabrizicola soli</name>
    <dbReference type="NCBI Taxonomy" id="2185115"/>
    <lineage>
        <taxon>Bacteria</taxon>
        <taxon>Pseudomonadati</taxon>
        <taxon>Pseudomonadota</taxon>
        <taxon>Alphaproteobacteria</taxon>
        <taxon>Rhodobacterales</taxon>
        <taxon>Paracoccaceae</taxon>
        <taxon>Tabrizicola</taxon>
    </lineage>
</organism>
<dbReference type="InterPro" id="IPR050330">
    <property type="entry name" value="Bact_OuterMem_StrucFunc"/>
</dbReference>
<evidence type="ECO:0000256" key="1">
    <source>
        <dbReference type="ARBA" id="ARBA00004442"/>
    </source>
</evidence>
<dbReference type="PANTHER" id="PTHR30329">
    <property type="entry name" value="STATOR ELEMENT OF FLAGELLAR MOTOR COMPLEX"/>
    <property type="match status" value="1"/>
</dbReference>
<proteinExistence type="predicted"/>
<keyword evidence="2 4" id="KW-0472">Membrane</keyword>
<dbReference type="PRINTS" id="PR01021">
    <property type="entry name" value="OMPADOMAIN"/>
</dbReference>
<dbReference type="PROSITE" id="PS51123">
    <property type="entry name" value="OMPA_2"/>
    <property type="match status" value="1"/>
</dbReference>
<dbReference type="CDD" id="cd07185">
    <property type="entry name" value="OmpA_C-like"/>
    <property type="match status" value="1"/>
</dbReference>
<dbReference type="RefSeq" id="WP_197642366.1">
    <property type="nucleotide sequence ID" value="NZ_JAEACP010000004.1"/>
</dbReference>
<feature type="signal peptide" evidence="5">
    <location>
        <begin position="1"/>
        <end position="25"/>
    </location>
</feature>
<dbReference type="PRINTS" id="PR01023">
    <property type="entry name" value="NAFLGMOTY"/>
</dbReference>
<evidence type="ECO:0000313" key="7">
    <source>
        <dbReference type="EMBL" id="MFC3084496.1"/>
    </source>
</evidence>
<evidence type="ECO:0000259" key="6">
    <source>
        <dbReference type="PROSITE" id="PS51123"/>
    </source>
</evidence>
<evidence type="ECO:0000256" key="5">
    <source>
        <dbReference type="SAM" id="SignalP"/>
    </source>
</evidence>
<dbReference type="InterPro" id="IPR006665">
    <property type="entry name" value="OmpA-like"/>
</dbReference>
<accession>A0ABV7DP27</accession>
<keyword evidence="3" id="KW-0998">Cell outer membrane</keyword>
<sequence length="218" mass="22725">MMMKTPLILAAAGTLFLTACVDPNAYPDDPNARQRSGAVIGGIVGAVSGAAVSSDDDRLKGAIIGGALGAGTGALIGADLDRQAAELRGSLNSNISVINHGDYLVVQMPQDLLFAVDSASVRPDLRSDLYTVASSLMKYPNSRIEVIGHTDNTGSAAYNQDLSQRRAVAVAGVLRESGVPGARIAAYGRGEDQPIASNLTPDGRAKNRRVEIIIRPTR</sequence>
<dbReference type="PANTHER" id="PTHR30329:SF21">
    <property type="entry name" value="LIPOPROTEIN YIAD-RELATED"/>
    <property type="match status" value="1"/>
</dbReference>
<protein>
    <submittedName>
        <fullName evidence="7">OmpA family protein</fullName>
    </submittedName>
</protein>
<evidence type="ECO:0000256" key="2">
    <source>
        <dbReference type="ARBA" id="ARBA00023136"/>
    </source>
</evidence>
<gene>
    <name evidence="7" type="ORF">ACFOD6_00410</name>
</gene>
<feature type="chain" id="PRO_5046909536" evidence="5">
    <location>
        <begin position="26"/>
        <end position="218"/>
    </location>
</feature>
<dbReference type="Pfam" id="PF13488">
    <property type="entry name" value="Gly-zipper_Omp"/>
    <property type="match status" value="1"/>
</dbReference>
<dbReference type="SUPFAM" id="SSF103088">
    <property type="entry name" value="OmpA-like"/>
    <property type="match status" value="1"/>
</dbReference>
<name>A0ABV7DP27_9RHOB</name>
<feature type="domain" description="OmpA-like" evidence="6">
    <location>
        <begin position="101"/>
        <end position="218"/>
    </location>
</feature>
<dbReference type="Proteomes" id="UP001595445">
    <property type="component" value="Unassembled WGS sequence"/>
</dbReference>
<keyword evidence="5" id="KW-0732">Signal</keyword>
<dbReference type="EMBL" id="JBHRSM010000001">
    <property type="protein sequence ID" value="MFC3084496.1"/>
    <property type="molecule type" value="Genomic_DNA"/>
</dbReference>
<dbReference type="InterPro" id="IPR036737">
    <property type="entry name" value="OmpA-like_sf"/>
</dbReference>
<dbReference type="PROSITE" id="PS51257">
    <property type="entry name" value="PROKAR_LIPOPROTEIN"/>
    <property type="match status" value="1"/>
</dbReference>
<evidence type="ECO:0000256" key="4">
    <source>
        <dbReference type="PROSITE-ProRule" id="PRU00473"/>
    </source>
</evidence>
<evidence type="ECO:0000313" key="8">
    <source>
        <dbReference type="Proteomes" id="UP001595445"/>
    </source>
</evidence>
<dbReference type="Gene3D" id="3.30.1330.60">
    <property type="entry name" value="OmpA-like domain"/>
    <property type="match status" value="1"/>
</dbReference>
<comment type="caution">
    <text evidence="7">The sequence shown here is derived from an EMBL/GenBank/DDBJ whole genome shotgun (WGS) entry which is preliminary data.</text>
</comment>
<dbReference type="InterPro" id="IPR006690">
    <property type="entry name" value="OMPA-like_CS"/>
</dbReference>
<dbReference type="InterPro" id="IPR006664">
    <property type="entry name" value="OMP_bac"/>
</dbReference>
<evidence type="ECO:0000256" key="3">
    <source>
        <dbReference type="ARBA" id="ARBA00023237"/>
    </source>
</evidence>